<gene>
    <name evidence="1" type="ORF">ABS768_17485</name>
</gene>
<comment type="caution">
    <text evidence="1">The sequence shown here is derived from an EMBL/GenBank/DDBJ whole genome shotgun (WGS) entry which is preliminary data.</text>
</comment>
<evidence type="ECO:0008006" key="3">
    <source>
        <dbReference type="Google" id="ProtNLM"/>
    </source>
</evidence>
<dbReference type="PROSITE" id="PS51257">
    <property type="entry name" value="PROKAR_LIPOPROTEIN"/>
    <property type="match status" value="1"/>
</dbReference>
<keyword evidence="2" id="KW-1185">Reference proteome</keyword>
<dbReference type="Proteomes" id="UP001629059">
    <property type="component" value="Unassembled WGS sequence"/>
</dbReference>
<name>A0ABW8YHC1_9FLAO</name>
<accession>A0ABW8YHC1</accession>
<evidence type="ECO:0000313" key="1">
    <source>
        <dbReference type="EMBL" id="MFL9839292.1"/>
    </source>
</evidence>
<dbReference type="EMBL" id="JBELQB010000025">
    <property type="protein sequence ID" value="MFL9839292.1"/>
    <property type="molecule type" value="Genomic_DNA"/>
</dbReference>
<organism evidence="1 2">
    <name type="scientific">Flavobacterium rhizophilum</name>
    <dbReference type="NCBI Taxonomy" id="3163296"/>
    <lineage>
        <taxon>Bacteria</taxon>
        <taxon>Pseudomonadati</taxon>
        <taxon>Bacteroidota</taxon>
        <taxon>Flavobacteriia</taxon>
        <taxon>Flavobacteriales</taxon>
        <taxon>Flavobacteriaceae</taxon>
        <taxon>Flavobacterium</taxon>
    </lineage>
</organism>
<sequence length="193" mass="22583">MKKLMLGIFLICSIYSCRKAKEKNLIDCKNQLKFKLEKVIVINEFEGNTIFLKVKIKNESKDTVFLYDKEPYENRSKDIGFYMENTKDTLTFLFQGDGYIPISPISNKYYFLKTVDEPIISLGNPKDSVALKEYFLKAKLKYNVEDLDLMKADDFKYKKIKTLSDSLNLTIDKGLEFKYLDSLPVEKKVWDSL</sequence>
<protein>
    <recommendedName>
        <fullName evidence="3">Lipoprotein</fullName>
    </recommendedName>
</protein>
<proteinExistence type="predicted"/>
<reference evidence="1 2" key="1">
    <citation type="submission" date="2024-06" db="EMBL/GenBank/DDBJ databases">
        <authorList>
            <person name="Kaempfer P."/>
            <person name="Viver T."/>
        </authorList>
    </citation>
    <scope>NUCLEOTIDE SEQUENCE [LARGE SCALE GENOMIC DNA]</scope>
    <source>
        <strain evidence="1 2">ST-75</strain>
    </source>
</reference>
<evidence type="ECO:0000313" key="2">
    <source>
        <dbReference type="Proteomes" id="UP001629059"/>
    </source>
</evidence>
<dbReference type="RefSeq" id="WP_408076241.1">
    <property type="nucleotide sequence ID" value="NZ_JBELQB010000025.1"/>
</dbReference>